<dbReference type="EMBL" id="SJDT01000001">
    <property type="protein sequence ID" value="TBW23792.1"/>
    <property type="molecule type" value="Genomic_DNA"/>
</dbReference>
<dbReference type="InterPro" id="IPR001254">
    <property type="entry name" value="Trypsin_dom"/>
</dbReference>
<feature type="domain" description="Peptidase S1" evidence="1">
    <location>
        <begin position="35"/>
        <end position="77"/>
    </location>
</feature>
<dbReference type="GO" id="GO:0006508">
    <property type="term" value="P:proteolysis"/>
    <property type="evidence" value="ECO:0007669"/>
    <property type="project" value="UniProtKB-KW"/>
</dbReference>
<accession>A0A4Q9V3U0</accession>
<dbReference type="SUPFAM" id="SSF50494">
    <property type="entry name" value="Trypsin-like serine proteases"/>
    <property type="match status" value="1"/>
</dbReference>
<proteinExistence type="predicted"/>
<reference evidence="2 3" key="1">
    <citation type="submission" date="2019-02" db="EMBL/GenBank/DDBJ databases">
        <title>Arcanobacterium bovis sp. nov., isolated from the milk of a cow with mastitis.</title>
        <authorList>
            <person name="Sammra O."/>
            <person name="Foster G."/>
            <person name="Hassan A."/>
            <person name="Alssahen M."/>
            <person name="Laemmler C."/>
            <person name="Borowiak M."/>
            <person name="Malorny B."/>
            <person name="Abdulmawjood A."/>
        </authorList>
    </citation>
    <scope>NUCLEOTIDE SEQUENCE [LARGE SCALE GENOMIC DNA]</scope>
    <source>
        <strain evidence="2 3">C605018/01/1</strain>
    </source>
</reference>
<dbReference type="OrthoDB" id="9815928at2"/>
<protein>
    <submittedName>
        <fullName evidence="2">Trypsin-like serine protease</fullName>
    </submittedName>
</protein>
<dbReference type="InterPro" id="IPR009003">
    <property type="entry name" value="Peptidase_S1_PA"/>
</dbReference>
<organism evidence="2 3">
    <name type="scientific">Arcanobacterium bovis</name>
    <dbReference type="NCBI Taxonomy" id="2529275"/>
    <lineage>
        <taxon>Bacteria</taxon>
        <taxon>Bacillati</taxon>
        <taxon>Actinomycetota</taxon>
        <taxon>Actinomycetes</taxon>
        <taxon>Actinomycetales</taxon>
        <taxon>Actinomycetaceae</taxon>
        <taxon>Arcanobacterium</taxon>
    </lineage>
</organism>
<dbReference type="Proteomes" id="UP000293036">
    <property type="component" value="Unassembled WGS sequence"/>
</dbReference>
<comment type="caution">
    <text evidence="2">The sequence shown here is derived from an EMBL/GenBank/DDBJ whole genome shotgun (WGS) entry which is preliminary data.</text>
</comment>
<evidence type="ECO:0000313" key="3">
    <source>
        <dbReference type="Proteomes" id="UP000293036"/>
    </source>
</evidence>
<evidence type="ECO:0000313" key="2">
    <source>
        <dbReference type="EMBL" id="TBW23792.1"/>
    </source>
</evidence>
<dbReference type="AlphaFoldDB" id="A0A4Q9V3U0"/>
<dbReference type="RefSeq" id="WP_131279328.1">
    <property type="nucleotide sequence ID" value="NZ_JBHSLR010000009.1"/>
</dbReference>
<dbReference type="GO" id="GO:0004252">
    <property type="term" value="F:serine-type endopeptidase activity"/>
    <property type="evidence" value="ECO:0007669"/>
    <property type="project" value="InterPro"/>
</dbReference>
<keyword evidence="2" id="KW-0378">Hydrolase</keyword>
<sequence length="89" mass="9766">MQISRQVRSSALFLMVLVLGFFAVLPMSQAINLGEEAKAPEVVQVKIWDKPDGTAHKCTGTAISERWILTAGHCLEGESILIPMCPPTW</sequence>
<evidence type="ECO:0000259" key="1">
    <source>
        <dbReference type="Pfam" id="PF00089"/>
    </source>
</evidence>
<dbReference type="Gene3D" id="2.40.10.10">
    <property type="entry name" value="Trypsin-like serine proteases"/>
    <property type="match status" value="1"/>
</dbReference>
<name>A0A4Q9V3U0_9ACTO</name>
<keyword evidence="2" id="KW-0645">Protease</keyword>
<keyword evidence="3" id="KW-1185">Reference proteome</keyword>
<gene>
    <name evidence="2" type="ORF">EZJ44_01250</name>
</gene>
<dbReference type="InterPro" id="IPR043504">
    <property type="entry name" value="Peptidase_S1_PA_chymotrypsin"/>
</dbReference>
<dbReference type="Pfam" id="PF00089">
    <property type="entry name" value="Trypsin"/>
    <property type="match status" value="1"/>
</dbReference>